<organism evidence="1">
    <name type="scientific">marine sediment metagenome</name>
    <dbReference type="NCBI Taxonomy" id="412755"/>
    <lineage>
        <taxon>unclassified sequences</taxon>
        <taxon>metagenomes</taxon>
        <taxon>ecological metagenomes</taxon>
    </lineage>
</organism>
<dbReference type="AlphaFoldDB" id="A0A0F8YFJ3"/>
<name>A0A0F8YFJ3_9ZZZZ</name>
<gene>
    <name evidence="1" type="ORF">LCGC14_2825450</name>
</gene>
<proteinExistence type="predicted"/>
<sequence>MDLRQLAADLSYQNGLLQLMNTKINSPLFQAGLWMSIDLDQDDPGSARIKEGRLVLSDLAAGGIELIKEIGLVSAPPETGGSLEIQLKGPLFDPEIIIVPAN</sequence>
<reference evidence="1" key="1">
    <citation type="journal article" date="2015" name="Nature">
        <title>Complex archaea that bridge the gap between prokaryotes and eukaryotes.</title>
        <authorList>
            <person name="Spang A."/>
            <person name="Saw J.H."/>
            <person name="Jorgensen S.L."/>
            <person name="Zaremba-Niedzwiedzka K."/>
            <person name="Martijn J."/>
            <person name="Lind A.E."/>
            <person name="van Eijk R."/>
            <person name="Schleper C."/>
            <person name="Guy L."/>
            <person name="Ettema T.J."/>
        </authorList>
    </citation>
    <scope>NUCLEOTIDE SEQUENCE</scope>
</reference>
<dbReference type="EMBL" id="LAZR01053671">
    <property type="protein sequence ID" value="KKK80243.1"/>
    <property type="molecule type" value="Genomic_DNA"/>
</dbReference>
<evidence type="ECO:0000313" key="1">
    <source>
        <dbReference type="EMBL" id="KKK80243.1"/>
    </source>
</evidence>
<accession>A0A0F8YFJ3</accession>
<protein>
    <submittedName>
        <fullName evidence="1">Uncharacterized protein</fullName>
    </submittedName>
</protein>
<comment type="caution">
    <text evidence="1">The sequence shown here is derived from an EMBL/GenBank/DDBJ whole genome shotgun (WGS) entry which is preliminary data.</text>
</comment>